<evidence type="ECO:0000256" key="6">
    <source>
        <dbReference type="RuleBase" id="RU003744"/>
    </source>
</evidence>
<dbReference type="SMART" id="SM00062">
    <property type="entry name" value="PBPb"/>
    <property type="match status" value="1"/>
</dbReference>
<dbReference type="InterPro" id="IPR001638">
    <property type="entry name" value="Solute-binding_3/MltF_N"/>
</dbReference>
<organism evidence="10 11">
    <name type="scientific">Pallidibacillus thermolactis</name>
    <dbReference type="NCBI Taxonomy" id="251051"/>
    <lineage>
        <taxon>Bacteria</taxon>
        <taxon>Bacillati</taxon>
        <taxon>Bacillota</taxon>
        <taxon>Bacilli</taxon>
        <taxon>Bacillales</taxon>
        <taxon>Bacillaceae</taxon>
        <taxon>Pallidibacillus</taxon>
    </lineage>
</organism>
<dbReference type="PROSITE" id="PS51257">
    <property type="entry name" value="PROKAR_LIPOPROTEIN"/>
    <property type="match status" value="1"/>
</dbReference>
<dbReference type="PANTHER" id="PTHR35936">
    <property type="entry name" value="MEMBRANE-BOUND LYTIC MUREIN TRANSGLYCOSYLASE F"/>
    <property type="match status" value="1"/>
</dbReference>
<evidence type="ECO:0000259" key="9">
    <source>
        <dbReference type="SMART" id="SM00079"/>
    </source>
</evidence>
<feature type="domain" description="Ionotropic glutamate receptor C-terminal" evidence="9">
    <location>
        <begin position="52"/>
        <end position="269"/>
    </location>
</feature>
<evidence type="ECO:0000256" key="1">
    <source>
        <dbReference type="ARBA" id="ARBA00004196"/>
    </source>
</evidence>
<dbReference type="Gene3D" id="3.40.190.10">
    <property type="entry name" value="Periplasmic binding protein-like II"/>
    <property type="match status" value="2"/>
</dbReference>
<dbReference type="CDD" id="cd13711">
    <property type="entry name" value="PBP2_Ngo0372_TcyA"/>
    <property type="match status" value="1"/>
</dbReference>
<comment type="subcellular location">
    <subcellularLocation>
        <location evidence="1">Cell envelope</location>
    </subcellularLocation>
</comment>
<comment type="similarity">
    <text evidence="2 6">Belongs to the bacterial solute-binding protein 3 family.</text>
</comment>
<sequence>MKRLNKLIFTLIFAVVAISLVACGSGENNNETNEDNTNEGKNLYEDIKEKGVLTVGTEGVYPPFSFHNDEGKLTGYDVEVIREVAKRMGVEVKFEETQWDAMFAGLNAGRFDVIANQVGINKDRLANYDFSIPYTYSSAVVVVPKDNTDITSFEDLKGKKSAQTLTSNYGEIAKEYGAELVSVEGLFQAAEVIKQGHADVTVNDKLAVLDYLKQKGDDLKIVAESDEKSEMAFTFNKGNEELVNAVNEALESMIEDGTLSNIAIEWFGEDVSTK</sequence>
<dbReference type="InterPro" id="IPR018313">
    <property type="entry name" value="SBP_3_CS"/>
</dbReference>
<dbReference type="SMART" id="SM00079">
    <property type="entry name" value="PBPe"/>
    <property type="match status" value="1"/>
</dbReference>
<comment type="caution">
    <text evidence="10">The sequence shown here is derived from an EMBL/GenBank/DDBJ whole genome shotgun (WGS) entry which is preliminary data.</text>
</comment>
<dbReference type="PROSITE" id="PS01039">
    <property type="entry name" value="SBP_BACTERIAL_3"/>
    <property type="match status" value="1"/>
</dbReference>
<dbReference type="EMBL" id="JAOUSE010000020">
    <property type="protein sequence ID" value="MCU9594428.1"/>
    <property type="molecule type" value="Genomic_DNA"/>
</dbReference>
<accession>A0ABT2WFG5</accession>
<keyword evidence="11" id="KW-1185">Reference proteome</keyword>
<evidence type="ECO:0000313" key="10">
    <source>
        <dbReference type="EMBL" id="MCU9594428.1"/>
    </source>
</evidence>
<keyword evidence="4" id="KW-0564">Palmitate</keyword>
<gene>
    <name evidence="10" type="ORF">OEV82_08160</name>
</gene>
<keyword evidence="5" id="KW-0449">Lipoprotein</keyword>
<evidence type="ECO:0000256" key="2">
    <source>
        <dbReference type="ARBA" id="ARBA00010333"/>
    </source>
</evidence>
<evidence type="ECO:0000259" key="8">
    <source>
        <dbReference type="SMART" id="SM00062"/>
    </source>
</evidence>
<evidence type="ECO:0000256" key="7">
    <source>
        <dbReference type="SAM" id="SignalP"/>
    </source>
</evidence>
<keyword evidence="3 7" id="KW-0732">Signal</keyword>
<evidence type="ECO:0000256" key="4">
    <source>
        <dbReference type="ARBA" id="ARBA00023139"/>
    </source>
</evidence>
<name>A0ABT2WFG5_9BACI</name>
<feature type="signal peptide" evidence="7">
    <location>
        <begin position="1"/>
        <end position="24"/>
    </location>
</feature>
<dbReference type="Proteomes" id="UP001208656">
    <property type="component" value="Unassembled WGS sequence"/>
</dbReference>
<feature type="domain" description="Solute-binding protein family 3/N-terminal" evidence="8">
    <location>
        <begin position="52"/>
        <end position="270"/>
    </location>
</feature>
<reference evidence="10 11" key="1">
    <citation type="submission" date="2022-10" db="EMBL/GenBank/DDBJ databases">
        <title>Description of Fervidibacillus gen. nov. in the family Fervidibacillaceae fam. nov. with two species, Fervidibacillus albus sp. nov., and Fervidibacillus halotolerans sp. nov., isolated from tidal flat sediments.</title>
        <authorList>
            <person name="Kwon K.K."/>
            <person name="Yang S.-H."/>
        </authorList>
    </citation>
    <scope>NUCLEOTIDE SEQUENCE [LARGE SCALE GENOMIC DNA]</scope>
    <source>
        <strain evidence="10 11">DSM 23332</strain>
    </source>
</reference>
<dbReference type="RefSeq" id="WP_263061559.1">
    <property type="nucleotide sequence ID" value="NZ_JAOUSE010000020.1"/>
</dbReference>
<dbReference type="PANTHER" id="PTHR35936:SF34">
    <property type="entry name" value="ABC TRANSPORTER EXTRACELLULAR-BINDING PROTEIN YCKB-RELATED"/>
    <property type="match status" value="1"/>
</dbReference>
<dbReference type="InterPro" id="IPR001320">
    <property type="entry name" value="Iontro_rcpt_C"/>
</dbReference>
<feature type="chain" id="PRO_5046625165" evidence="7">
    <location>
        <begin position="25"/>
        <end position="274"/>
    </location>
</feature>
<evidence type="ECO:0000256" key="3">
    <source>
        <dbReference type="ARBA" id="ARBA00022729"/>
    </source>
</evidence>
<dbReference type="Pfam" id="PF00497">
    <property type="entry name" value="SBP_bac_3"/>
    <property type="match status" value="1"/>
</dbReference>
<evidence type="ECO:0000313" key="11">
    <source>
        <dbReference type="Proteomes" id="UP001208656"/>
    </source>
</evidence>
<dbReference type="SUPFAM" id="SSF53850">
    <property type="entry name" value="Periplasmic binding protein-like II"/>
    <property type="match status" value="1"/>
</dbReference>
<evidence type="ECO:0000256" key="5">
    <source>
        <dbReference type="ARBA" id="ARBA00023288"/>
    </source>
</evidence>
<protein>
    <submittedName>
        <fullName evidence="10">Amino acid ABC transporter substrate-binding protein</fullName>
    </submittedName>
</protein>
<proteinExistence type="inferred from homology"/>